<proteinExistence type="inferred from homology"/>
<feature type="region of interest" description="Disordered" evidence="2">
    <location>
        <begin position="170"/>
        <end position="228"/>
    </location>
</feature>
<dbReference type="InterPro" id="IPR029488">
    <property type="entry name" value="Hmw/CFAP97"/>
</dbReference>
<dbReference type="Proteomes" id="UP001178508">
    <property type="component" value="Chromosome 18"/>
</dbReference>
<evidence type="ECO:0000256" key="1">
    <source>
        <dbReference type="ARBA" id="ARBA00008315"/>
    </source>
</evidence>
<dbReference type="Pfam" id="PF13879">
    <property type="entry name" value="Hmw_CFAP97"/>
    <property type="match status" value="1"/>
</dbReference>
<protein>
    <submittedName>
        <fullName evidence="3">Uncharacterized protein CFAP97D1 isoform X1</fullName>
    </submittedName>
</protein>
<dbReference type="InterPro" id="IPR038792">
    <property type="entry name" value="CFAP97D1/2"/>
</dbReference>
<dbReference type="PANTHER" id="PTHR33768">
    <property type="entry name" value="MIP11318P"/>
    <property type="match status" value="1"/>
</dbReference>
<reference evidence="3" key="1">
    <citation type="submission" date="2023-08" db="EMBL/GenBank/DDBJ databases">
        <authorList>
            <person name="Alioto T."/>
            <person name="Alioto T."/>
            <person name="Gomez Garrido J."/>
        </authorList>
    </citation>
    <scope>NUCLEOTIDE SEQUENCE</scope>
</reference>
<evidence type="ECO:0000313" key="4">
    <source>
        <dbReference type="Proteomes" id="UP001178508"/>
    </source>
</evidence>
<evidence type="ECO:0000313" key="3">
    <source>
        <dbReference type="EMBL" id="CAJ1079780.1"/>
    </source>
</evidence>
<accession>A0AAV1H2N5</accession>
<feature type="region of interest" description="Disordered" evidence="2">
    <location>
        <begin position="1"/>
        <end position="20"/>
    </location>
</feature>
<name>A0AAV1H2N5_XYRNO</name>
<sequence>MTSPARNKTGGPQSARTSRTHLAYQPVLPCANKYLQYRWDKASYDLHREKVKSIKSVIKIPPLKTYVHEAHGLMKQRERISKIERENSIISDKISHIKKTTGGVDNWNYYTKISPNKEKKQQEQLCINKENQKMLSRLNHCRPTYDVGSWLKDWHKHLKLIDSISRYPRGSANQLKKGQEKSTKESSVCHNAQKICQDAAAHSTTSMSEKKEERGGGDGGVSKAEIPE</sequence>
<feature type="compositionally biased region" description="Polar residues" evidence="2">
    <location>
        <begin position="1"/>
        <end position="17"/>
    </location>
</feature>
<dbReference type="AlphaFoldDB" id="A0AAV1H2N5"/>
<dbReference type="EMBL" id="OY660881">
    <property type="protein sequence ID" value="CAJ1079780.1"/>
    <property type="molecule type" value="Genomic_DNA"/>
</dbReference>
<gene>
    <name evidence="3" type="ORF">XNOV1_A009432</name>
</gene>
<organism evidence="3 4">
    <name type="scientific">Xyrichtys novacula</name>
    <name type="common">Pearly razorfish</name>
    <name type="synonym">Hemipteronotus novacula</name>
    <dbReference type="NCBI Taxonomy" id="13765"/>
    <lineage>
        <taxon>Eukaryota</taxon>
        <taxon>Metazoa</taxon>
        <taxon>Chordata</taxon>
        <taxon>Craniata</taxon>
        <taxon>Vertebrata</taxon>
        <taxon>Euteleostomi</taxon>
        <taxon>Actinopterygii</taxon>
        <taxon>Neopterygii</taxon>
        <taxon>Teleostei</taxon>
        <taxon>Neoteleostei</taxon>
        <taxon>Acanthomorphata</taxon>
        <taxon>Eupercaria</taxon>
        <taxon>Labriformes</taxon>
        <taxon>Labridae</taxon>
        <taxon>Xyrichtys</taxon>
    </lineage>
</organism>
<keyword evidence="4" id="KW-1185">Reference proteome</keyword>
<comment type="similarity">
    <text evidence="1">Belongs to the CFAP97 family.</text>
</comment>
<evidence type="ECO:0000256" key="2">
    <source>
        <dbReference type="SAM" id="MobiDB-lite"/>
    </source>
</evidence>
<dbReference type="PANTHER" id="PTHR33768:SF7">
    <property type="entry name" value="CFAP97 DOMAIN CONTAINING 2"/>
    <property type="match status" value="1"/>
</dbReference>